<evidence type="ECO:0000259" key="5">
    <source>
        <dbReference type="Pfam" id="PF25033"/>
    </source>
</evidence>
<evidence type="ECO:0000256" key="1">
    <source>
        <dbReference type="ARBA" id="ARBA00006545"/>
    </source>
</evidence>
<name>H2ZA75_CIOSA</name>
<accession>H2ZA75</accession>
<dbReference type="eggNOG" id="KOG1809">
    <property type="taxonomic scope" value="Eukaryota"/>
</dbReference>
<feature type="domain" description="VPS13-like middle region" evidence="5">
    <location>
        <begin position="1832"/>
        <end position="2215"/>
    </location>
</feature>
<comment type="similarity">
    <text evidence="1">Belongs to the VPS13 family.</text>
</comment>
<evidence type="ECO:0000256" key="2">
    <source>
        <dbReference type="ARBA" id="ARBA00022448"/>
    </source>
</evidence>
<keyword evidence="7" id="KW-1185">Reference proteome</keyword>
<dbReference type="PANTHER" id="PTHR16166">
    <property type="entry name" value="VACUOLAR PROTEIN SORTING-ASSOCIATED PROTEIN VPS13"/>
    <property type="match status" value="1"/>
</dbReference>
<dbReference type="Ensembl" id="ENSCSAVT00000014655.1">
    <property type="protein sequence ID" value="ENSCSAVP00000014490.1"/>
    <property type="gene ID" value="ENSCSAVG00000008482.1"/>
</dbReference>
<dbReference type="eggNOG" id="KOG1796">
    <property type="taxonomic scope" value="Eukaryota"/>
</dbReference>
<evidence type="ECO:0008006" key="8">
    <source>
        <dbReference type="Google" id="ProtNLM"/>
    </source>
</evidence>
<protein>
    <recommendedName>
        <fullName evidence="8">UBA domain-containing protein</fullName>
    </recommendedName>
</protein>
<dbReference type="Proteomes" id="UP000007875">
    <property type="component" value="Unassembled WGS sequence"/>
</dbReference>
<dbReference type="OMA" id="HLETHID"/>
<dbReference type="GO" id="GO:0006623">
    <property type="term" value="P:protein targeting to vacuole"/>
    <property type="evidence" value="ECO:0007669"/>
    <property type="project" value="TreeGrafter"/>
</dbReference>
<keyword evidence="2" id="KW-0813">Transport</keyword>
<evidence type="ECO:0000259" key="4">
    <source>
        <dbReference type="Pfam" id="PF12624"/>
    </source>
</evidence>
<dbReference type="InterPro" id="IPR026847">
    <property type="entry name" value="VPS13"/>
</dbReference>
<reference evidence="7" key="1">
    <citation type="submission" date="2003-08" db="EMBL/GenBank/DDBJ databases">
        <authorList>
            <person name="Birren B."/>
            <person name="Nusbaum C."/>
            <person name="Abebe A."/>
            <person name="Abouelleil A."/>
            <person name="Adekoya E."/>
            <person name="Ait-zahra M."/>
            <person name="Allen N."/>
            <person name="Allen T."/>
            <person name="An P."/>
            <person name="Anderson M."/>
            <person name="Anderson S."/>
            <person name="Arachchi H."/>
            <person name="Armbruster J."/>
            <person name="Bachantsang P."/>
            <person name="Baldwin J."/>
            <person name="Barry A."/>
            <person name="Bayul T."/>
            <person name="Blitshsteyn B."/>
            <person name="Bloom T."/>
            <person name="Blye J."/>
            <person name="Boguslavskiy L."/>
            <person name="Borowsky M."/>
            <person name="Boukhgalter B."/>
            <person name="Brunache A."/>
            <person name="Butler J."/>
            <person name="Calixte N."/>
            <person name="Calvo S."/>
            <person name="Camarata J."/>
            <person name="Campo K."/>
            <person name="Chang J."/>
            <person name="Cheshatsang Y."/>
            <person name="Citroen M."/>
            <person name="Collymore A."/>
            <person name="Considine T."/>
            <person name="Cook A."/>
            <person name="Cooke P."/>
            <person name="Corum B."/>
            <person name="Cuomo C."/>
            <person name="David R."/>
            <person name="Dawoe T."/>
            <person name="Degray S."/>
            <person name="Dodge S."/>
            <person name="Dooley K."/>
            <person name="Dorje P."/>
            <person name="Dorjee K."/>
            <person name="Dorris L."/>
            <person name="Duffey N."/>
            <person name="Dupes A."/>
            <person name="Elkins T."/>
            <person name="Engels R."/>
            <person name="Erickson J."/>
            <person name="Farina A."/>
            <person name="Faro S."/>
            <person name="Ferreira P."/>
            <person name="Fischer H."/>
            <person name="Fitzgerald M."/>
            <person name="Foley K."/>
            <person name="Gage D."/>
            <person name="Galagan J."/>
            <person name="Gearin G."/>
            <person name="Gnerre S."/>
            <person name="Gnirke A."/>
            <person name="Goyette A."/>
            <person name="Graham J."/>
            <person name="Grandbois E."/>
            <person name="Gyaltsen K."/>
            <person name="Hafez N."/>
            <person name="Hagopian D."/>
            <person name="Hagos B."/>
            <person name="Hall J."/>
            <person name="Hatcher B."/>
            <person name="Heller A."/>
            <person name="Higgins H."/>
            <person name="Honan T."/>
            <person name="Horn A."/>
            <person name="Houde N."/>
            <person name="Hughes L."/>
            <person name="Hulme W."/>
            <person name="Husby E."/>
            <person name="Iliev I."/>
            <person name="Jaffe D."/>
            <person name="Jones C."/>
            <person name="Kamal M."/>
            <person name="Kamat A."/>
            <person name="Kamvysselis M."/>
            <person name="Karlsson E."/>
            <person name="Kells C."/>
            <person name="Kieu A."/>
            <person name="Kisner P."/>
            <person name="Kodira C."/>
            <person name="Kulbokas E."/>
            <person name="Labutti K."/>
            <person name="Lama D."/>
            <person name="Landers T."/>
            <person name="Leger J."/>
            <person name="Levine S."/>
            <person name="Lewis D."/>
            <person name="Lewis T."/>
            <person name="Lindblad-toh K."/>
            <person name="Liu X."/>
            <person name="Lokyitsang T."/>
            <person name="Lokyitsang Y."/>
            <person name="Lucien O."/>
            <person name="Lui A."/>
            <person name="Ma L.J."/>
            <person name="Mabbitt R."/>
            <person name="Macdonald J."/>
            <person name="Maclean C."/>
            <person name="Major J."/>
            <person name="Manning J."/>
            <person name="Marabella R."/>
            <person name="Maru K."/>
            <person name="Matthews C."/>
            <person name="Mauceli E."/>
            <person name="Mccarthy M."/>
            <person name="Mcdonough S."/>
            <person name="Mcghee T."/>
            <person name="Meldrim J."/>
            <person name="Meneus L."/>
            <person name="Mesirov J."/>
            <person name="Mihalev A."/>
            <person name="Mihova T."/>
            <person name="Mikkelsen T."/>
            <person name="Mlenga V."/>
            <person name="Moru K."/>
            <person name="Mozes J."/>
            <person name="Mulrain L."/>
            <person name="Munson G."/>
            <person name="Naylor J."/>
            <person name="Newes C."/>
            <person name="Nguyen C."/>
            <person name="Nguyen N."/>
            <person name="Nguyen T."/>
            <person name="Nicol R."/>
            <person name="Nielsen C."/>
            <person name="Nizzari M."/>
            <person name="Norbu C."/>
            <person name="Norbu N."/>
            <person name="O'donnell P."/>
            <person name="Okoawo O."/>
            <person name="O'leary S."/>
            <person name="Omotosho B."/>
            <person name="O'neill K."/>
            <person name="Osman S."/>
            <person name="Parker S."/>
            <person name="Perrin D."/>
            <person name="Phunkhang P."/>
            <person name="Piqani B."/>
            <person name="Purcell S."/>
            <person name="Rachupka T."/>
            <person name="Ramasamy U."/>
            <person name="Rameau R."/>
            <person name="Ray V."/>
            <person name="Raymond C."/>
            <person name="Retta R."/>
            <person name="Richardson S."/>
            <person name="Rise C."/>
            <person name="Rodriguez J."/>
            <person name="Rogers J."/>
            <person name="Rogov P."/>
            <person name="Rutman M."/>
            <person name="Schupbach R."/>
            <person name="Seaman C."/>
            <person name="Settipalli S."/>
            <person name="Sharpe T."/>
            <person name="Sheridan J."/>
            <person name="Sherpa N."/>
            <person name="Shi J."/>
            <person name="Smirnov S."/>
            <person name="Smith C."/>
            <person name="Sougnez C."/>
            <person name="Spencer B."/>
            <person name="Stalker J."/>
            <person name="Stange-thomann N."/>
            <person name="Stavropoulos S."/>
            <person name="Stetson K."/>
            <person name="Stone C."/>
            <person name="Stone S."/>
            <person name="Stubbs M."/>
            <person name="Talamas J."/>
            <person name="Tchuinga P."/>
            <person name="Tenzing P."/>
            <person name="Tesfaye S."/>
            <person name="Theodore J."/>
            <person name="Thoulutsang Y."/>
            <person name="Topham K."/>
            <person name="Towey S."/>
            <person name="Tsamla T."/>
            <person name="Tsomo N."/>
            <person name="Vallee D."/>
            <person name="Vassiliev H."/>
            <person name="Venkataraman V."/>
            <person name="Vinson J."/>
            <person name="Vo A."/>
            <person name="Wade C."/>
            <person name="Wang S."/>
            <person name="Wangchuk T."/>
            <person name="Wangdi T."/>
            <person name="Whittaker C."/>
            <person name="Wilkinson J."/>
            <person name="Wu Y."/>
            <person name="Wyman D."/>
            <person name="Yadav S."/>
            <person name="Yang S."/>
            <person name="Yang X."/>
            <person name="Yeager S."/>
            <person name="Yee E."/>
            <person name="Young G."/>
            <person name="Zainoun J."/>
            <person name="Zembeck L."/>
            <person name="Zimmer A."/>
            <person name="Zody M."/>
            <person name="Lander E."/>
        </authorList>
    </citation>
    <scope>NUCLEOTIDE SEQUENCE [LARGE SCALE GENOMIC DNA]</scope>
</reference>
<reference evidence="6" key="2">
    <citation type="submission" date="2025-08" db="UniProtKB">
        <authorList>
            <consortium name="Ensembl"/>
        </authorList>
    </citation>
    <scope>IDENTIFICATION</scope>
</reference>
<sequence length="2226" mass="252755">MLEKYAAHVLDHYIGKYVQNFNPDNLSIGILQGSAVELEDLLLRSDALKEFDFPGLQLLWGCIGKITLNIPSYKNYNEPWVIDIHKLFLLLTPNTNSEESNEQAETQARIDFKYKQLTAREEKWNATHSSNRSIYSIWQSYSSSIATKILQNLQVRVHDVHIRYEDSTTCSSPFAFGMCIDVLSIQSTNQNWFKLVHLSNMSIYWDTKAVCFGGDLQDIKVRSYTLSESTTSSYVVNPVSSEARFTQDLSQRRLISPYNPRLTFSMELPLVSLKLNKRQYNQMLELGEEVTRWTIRHRNKSGRPIENVRNNPQEWWRWASQHHLSKIREKRRRGSWKFICRRLKMLLKYVANYRQLLKMKYVLKTQDADVSAAVCEVEEELTLDELLLLREVVYDQLNQEILAKSGGLVGGLVDWWVGQWAGWDNRMSAEDHLVKKTSIVLKNEWVNYVILNTLYEIFGEGFSEKETNESFLHRDTVFLKLNFNLCNGSISLYDDSGGDCAGVVSLEFNNLKLGSDLKPRTGTYNMRIDLENILLKDLNKSNSHYSNLVQLSDRTKLSTNTDNTRIKSTFSLFQVKKEQSVPSVFCLFYEKLPRAEQESFSDSLQVATDPLCITCVPGLMDRLKHFFTSQDHGDETDYLMSNYDSDLLSGLARKKYATWKLQTQQEISNAVKRIMQGKSVNTKKMRRWKVVLDICAPEIIIPQDISDPKGKTVIFNLGHVNVASHLEDNDDEKVVECSTPDNDSDDDFRTPLNSPPPEYSTFIDPAKSQPPTPGKLTYNGKHEVLSETMMLDKMYERFHISFSNLQVLVASNNLEWSGTQFGGSSRFHFIQPFSLNLQIDRRVVSTLDPMYPALKVSGKLPHLTLHISHLKVRTVEWCIKQFQTEISASNPPSEGEVGGKEADLWIPGSFRDDPDHAKSVQLSCDFLINQVAIFYKVKVLTASYSLFCFALTCYNNYMDNRFISVLEVNRVQTIFTKRPFDDSTELSIYSLLLVDVMQQLGKDFELLLASHRSVCLDMDSGEILDSGATSPIPSSHQLSPNLSMLDHVNDSLQFYASEYLINVHLQTHQYGSPHMVPTTTKRKTTVDAKFSNLDAVFNVKSWTKILSFLHNLIASDQPKQESWASNLINTTKKETIKSRAMKVLNDSEIHINFDFNKLNVLFLRHIYTQSKTVGRKVATATLQSARIESKESSNITVRGSVASLQVQDLTMVNHWGTRNLGSEIVNVGFVDSQRTETFCNAVATETHSFSYLQLPGDSAHEQTEQESKVSLELALICYIHSPRLVQEVLALTDEVNEAYKDMARSIIEKVSDYSKTILGQDTRSEEQMNEPHKPRKPGSKLDFVMKLRSPLIAFPKFAESYELVVANLGEITVSNNPDIDSSQSPMDRLRISIVNMNLRTHRQIEAEIENKKSGSISIGPNILMLKKSCTTSSHTSGETSDYEILHNTSLELKVDKVGPCCTEYASCMGGISDKQMCMEIHTESTTTFSLSKGTYEQILKTLDNISFGGDIDEIPTTHTQPKHSVSAPDVAFVSKLPPERRATQPNWKFEEGLLFEPSSSEDISENLVNIVQTRKYTPLKVNFRVPCLLFQLDGDLGDGQQGIVKVTIHDFEAAYDKENRFGTSFDLSLGSLDIQDLLQPEGSLNSRSSRLPPPPNYLSTSCPDVPTHPLISDTKLSTSLPAMEDPLHFPLHSMTGRHRLICTDKEDKMVDHSNVANTTHNNTLVHITAFLVDGKSVAYQKVYNRTNRNIDIDFNSLDCKVNLQTWVVLLDFFGIGTSPKKTFQIDQETEQEFPDLTQLDVKSYYENQPEDHINSDIDFTVRHFSIMLVKPEYELLKADVTNLQLHAQLKDGRMRVNGQLGGLAVSDLTPNGFLYKERFIFTGDKALDFDVIKYDDFDYKLERAYDISVKLRMASIRYVHTQRFQNETVAFCQHFQQLQEILGRMRAASVGQSVCVAARRQGRIALDIQTGPAIILIPESCHAQRLIVANLGIIIVKNEFLRNGESGTLSSYRNAMNNENTGIPDVSTLAQEHNVLFKPFDRRPTHLRFVYSNPHISHPTPIYPTQPHYIPPNPHISHPTPIYPTPTFKADLTQVVGPSTGMRSCVLDVIHVTLVDMNLFAAVHTEHQQGYVVTPEEQDTLLFPSYSVVLDQQPLLTKKVQLKLQLERNLEKEITHRGVPDTALSVELSSVVCKLDHTQYWLIRGVLDHNIGEAIPDFPQPTAFLQ</sequence>
<dbReference type="InterPro" id="IPR056747">
    <property type="entry name" value="VPS13-like_M"/>
</dbReference>
<evidence type="ECO:0000256" key="3">
    <source>
        <dbReference type="SAM" id="MobiDB-lite"/>
    </source>
</evidence>
<proteinExistence type="inferred from homology"/>
<organism evidence="6 7">
    <name type="scientific">Ciona savignyi</name>
    <name type="common">Pacific transparent sea squirt</name>
    <dbReference type="NCBI Taxonomy" id="51511"/>
    <lineage>
        <taxon>Eukaryota</taxon>
        <taxon>Metazoa</taxon>
        <taxon>Chordata</taxon>
        <taxon>Tunicata</taxon>
        <taxon>Ascidiacea</taxon>
        <taxon>Phlebobranchia</taxon>
        <taxon>Cionidae</taxon>
        <taxon>Ciona</taxon>
    </lineage>
</organism>
<dbReference type="InterPro" id="IPR026854">
    <property type="entry name" value="VPS13_N"/>
</dbReference>
<dbReference type="HOGENOM" id="CLU_000131_0_0_1"/>
<evidence type="ECO:0000313" key="7">
    <source>
        <dbReference type="Proteomes" id="UP000007875"/>
    </source>
</evidence>
<feature type="domain" description="Chorein N-terminal" evidence="4">
    <location>
        <begin position="1"/>
        <end position="1197"/>
    </location>
</feature>
<reference evidence="6" key="3">
    <citation type="submission" date="2025-09" db="UniProtKB">
        <authorList>
            <consortium name="Ensembl"/>
        </authorList>
    </citation>
    <scope>IDENTIFICATION</scope>
</reference>
<dbReference type="GeneTree" id="ENSGT00950000183083"/>
<dbReference type="Pfam" id="PF12624">
    <property type="entry name" value="VPS13_N"/>
    <property type="match status" value="1"/>
</dbReference>
<evidence type="ECO:0000313" key="6">
    <source>
        <dbReference type="Ensembl" id="ENSCSAVP00000014490.1"/>
    </source>
</evidence>
<dbReference type="PANTHER" id="PTHR16166:SF93">
    <property type="entry name" value="INTERMEMBRANE LIPID TRANSFER PROTEIN VPS13"/>
    <property type="match status" value="1"/>
</dbReference>
<dbReference type="InParanoid" id="H2ZA75"/>
<dbReference type="GO" id="GO:0045053">
    <property type="term" value="P:protein retention in Golgi apparatus"/>
    <property type="evidence" value="ECO:0007669"/>
    <property type="project" value="TreeGrafter"/>
</dbReference>
<dbReference type="Pfam" id="PF25033">
    <property type="entry name" value="VPS13_M"/>
    <property type="match status" value="1"/>
</dbReference>
<feature type="region of interest" description="Disordered" evidence="3">
    <location>
        <begin position="731"/>
        <end position="774"/>
    </location>
</feature>